<keyword evidence="2" id="KW-1185">Reference proteome</keyword>
<name>A0ACC0AC27_CATRO</name>
<comment type="caution">
    <text evidence="1">The sequence shown here is derived from an EMBL/GenBank/DDBJ whole genome shotgun (WGS) entry which is preliminary data.</text>
</comment>
<protein>
    <submittedName>
        <fullName evidence="1">Uncharacterized protein</fullName>
    </submittedName>
</protein>
<organism evidence="1 2">
    <name type="scientific">Catharanthus roseus</name>
    <name type="common">Madagascar periwinkle</name>
    <name type="synonym">Vinca rosea</name>
    <dbReference type="NCBI Taxonomy" id="4058"/>
    <lineage>
        <taxon>Eukaryota</taxon>
        <taxon>Viridiplantae</taxon>
        <taxon>Streptophyta</taxon>
        <taxon>Embryophyta</taxon>
        <taxon>Tracheophyta</taxon>
        <taxon>Spermatophyta</taxon>
        <taxon>Magnoliopsida</taxon>
        <taxon>eudicotyledons</taxon>
        <taxon>Gunneridae</taxon>
        <taxon>Pentapetalae</taxon>
        <taxon>asterids</taxon>
        <taxon>lamiids</taxon>
        <taxon>Gentianales</taxon>
        <taxon>Apocynaceae</taxon>
        <taxon>Rauvolfioideae</taxon>
        <taxon>Vinceae</taxon>
        <taxon>Catharanthinae</taxon>
        <taxon>Catharanthus</taxon>
    </lineage>
</organism>
<gene>
    <name evidence="1" type="ORF">M9H77_27291</name>
</gene>
<sequence>MDGQKNLTVGSWIHQFSPRLTNSFVLTWSSTQGCEEGREAGNKKRFIGISNKRSIFGVSRLRYIEAKDLSDQGIMKKKRSSHSKIKRDFEQFLLWATRVQASSSVEITSSFVGVLSVPVIITGDSNEAVESSAIEDSYIRFSQ</sequence>
<evidence type="ECO:0000313" key="2">
    <source>
        <dbReference type="Proteomes" id="UP001060085"/>
    </source>
</evidence>
<evidence type="ECO:0000313" key="1">
    <source>
        <dbReference type="EMBL" id="KAI5658498.1"/>
    </source>
</evidence>
<reference evidence="2" key="1">
    <citation type="journal article" date="2023" name="Nat. Plants">
        <title>Single-cell RNA sequencing provides a high-resolution roadmap for understanding the multicellular compartmentation of specialized metabolism.</title>
        <authorList>
            <person name="Sun S."/>
            <person name="Shen X."/>
            <person name="Li Y."/>
            <person name="Li Y."/>
            <person name="Wang S."/>
            <person name="Li R."/>
            <person name="Zhang H."/>
            <person name="Shen G."/>
            <person name="Guo B."/>
            <person name="Wei J."/>
            <person name="Xu J."/>
            <person name="St-Pierre B."/>
            <person name="Chen S."/>
            <person name="Sun C."/>
        </authorList>
    </citation>
    <scope>NUCLEOTIDE SEQUENCE [LARGE SCALE GENOMIC DNA]</scope>
</reference>
<accession>A0ACC0AC27</accession>
<dbReference type="EMBL" id="CM044706">
    <property type="protein sequence ID" value="KAI5658498.1"/>
    <property type="molecule type" value="Genomic_DNA"/>
</dbReference>
<dbReference type="Proteomes" id="UP001060085">
    <property type="component" value="Linkage Group LG06"/>
</dbReference>
<proteinExistence type="predicted"/>